<gene>
    <name evidence="2" type="ORF">ANN_04036</name>
</gene>
<organism evidence="2 3">
    <name type="scientific">Periplaneta americana</name>
    <name type="common">American cockroach</name>
    <name type="synonym">Blatta americana</name>
    <dbReference type="NCBI Taxonomy" id="6978"/>
    <lineage>
        <taxon>Eukaryota</taxon>
        <taxon>Metazoa</taxon>
        <taxon>Ecdysozoa</taxon>
        <taxon>Arthropoda</taxon>
        <taxon>Hexapoda</taxon>
        <taxon>Insecta</taxon>
        <taxon>Pterygota</taxon>
        <taxon>Neoptera</taxon>
        <taxon>Polyneoptera</taxon>
        <taxon>Dictyoptera</taxon>
        <taxon>Blattodea</taxon>
        <taxon>Blattoidea</taxon>
        <taxon>Blattidae</taxon>
        <taxon>Blattinae</taxon>
        <taxon>Periplaneta</taxon>
    </lineage>
</organism>
<dbReference type="Proteomes" id="UP001148838">
    <property type="component" value="Unassembled WGS sequence"/>
</dbReference>
<sequence length="315" mass="34412">MEHFHSSGTACIQAHASCDIAATRNTGADILSRKRHAGWKSSTVAEGYKENSMQNKMQFAKMILYESNRRATSTRLFQLPPKLSESAVISTYREVQSSISLGKCITLGKSTIPITFNKCTNFIINSNVKEPAQLNDDDDDDDDDDEDEDVDGYWPQVSKSSGGAATFGLWAGTIEGYTGKNEQRHVSIKDQNNLPVLTSPDDEVEGFGVTDPEGLGDMVVEQAVFSVDYDGDVAEVVVSTDTLLISVSRWRSVSCDGAKALSDTRSSESTHFILSGSSFKSLMLAGSEFQSLGRAIVKEDEYEEVRWDGIVSIVS</sequence>
<feature type="compositionally biased region" description="Acidic residues" evidence="1">
    <location>
        <begin position="135"/>
        <end position="151"/>
    </location>
</feature>
<evidence type="ECO:0000313" key="2">
    <source>
        <dbReference type="EMBL" id="KAJ4442450.1"/>
    </source>
</evidence>
<name>A0ABQ8T7G4_PERAM</name>
<reference evidence="2 3" key="1">
    <citation type="journal article" date="2022" name="Allergy">
        <title>Genome assembly and annotation of Periplaneta americana reveal a comprehensive cockroach allergen profile.</title>
        <authorList>
            <person name="Wang L."/>
            <person name="Xiong Q."/>
            <person name="Saelim N."/>
            <person name="Wang L."/>
            <person name="Nong W."/>
            <person name="Wan A.T."/>
            <person name="Shi M."/>
            <person name="Liu X."/>
            <person name="Cao Q."/>
            <person name="Hui J.H.L."/>
            <person name="Sookrung N."/>
            <person name="Leung T.F."/>
            <person name="Tungtrongchitr A."/>
            <person name="Tsui S.K.W."/>
        </authorList>
    </citation>
    <scope>NUCLEOTIDE SEQUENCE [LARGE SCALE GENOMIC DNA]</scope>
    <source>
        <strain evidence="2">PWHHKU_190912</strain>
    </source>
</reference>
<comment type="caution">
    <text evidence="2">The sequence shown here is derived from an EMBL/GenBank/DDBJ whole genome shotgun (WGS) entry which is preliminary data.</text>
</comment>
<evidence type="ECO:0000313" key="3">
    <source>
        <dbReference type="Proteomes" id="UP001148838"/>
    </source>
</evidence>
<feature type="region of interest" description="Disordered" evidence="1">
    <location>
        <begin position="130"/>
        <end position="155"/>
    </location>
</feature>
<protein>
    <submittedName>
        <fullName evidence="2">Uncharacterized protein</fullName>
    </submittedName>
</protein>
<proteinExistence type="predicted"/>
<evidence type="ECO:0000256" key="1">
    <source>
        <dbReference type="SAM" id="MobiDB-lite"/>
    </source>
</evidence>
<keyword evidence="3" id="KW-1185">Reference proteome</keyword>
<dbReference type="EMBL" id="JAJSOF020000013">
    <property type="protein sequence ID" value="KAJ4442450.1"/>
    <property type="molecule type" value="Genomic_DNA"/>
</dbReference>
<accession>A0ABQ8T7G4</accession>